<gene>
    <name evidence="7" type="ORF">EF096_14180</name>
</gene>
<evidence type="ECO:0000256" key="4">
    <source>
        <dbReference type="ARBA" id="ARBA00022723"/>
    </source>
</evidence>
<keyword evidence="8" id="KW-1185">Reference proteome</keyword>
<dbReference type="InterPro" id="IPR008949">
    <property type="entry name" value="Isoprenoid_synthase_dom_sf"/>
</dbReference>
<dbReference type="RefSeq" id="WP_123890449.1">
    <property type="nucleotide sequence ID" value="NZ_RKKU01000019.1"/>
</dbReference>
<dbReference type="Gene3D" id="1.10.600.10">
    <property type="entry name" value="Farnesyl Diphosphate Synthase"/>
    <property type="match status" value="1"/>
</dbReference>
<comment type="caution">
    <text evidence="7">The sequence shown here is derived from an EMBL/GenBank/DDBJ whole genome shotgun (WGS) entry which is preliminary data.</text>
</comment>
<dbReference type="Pfam" id="PF00348">
    <property type="entry name" value="polyprenyl_synt"/>
    <property type="match status" value="1"/>
</dbReference>
<dbReference type="PROSITE" id="PS00444">
    <property type="entry name" value="POLYPRENYL_SYNTHASE_2"/>
    <property type="match status" value="1"/>
</dbReference>
<dbReference type="InterPro" id="IPR000092">
    <property type="entry name" value="Polyprenyl_synt"/>
</dbReference>
<dbReference type="SFLD" id="SFLDS00005">
    <property type="entry name" value="Isoprenoid_Synthase_Type_I"/>
    <property type="match status" value="1"/>
</dbReference>
<keyword evidence="4" id="KW-0479">Metal-binding</keyword>
<reference evidence="7 8" key="1">
    <citation type="submission" date="2018-11" db="EMBL/GenBank/DDBJ databases">
        <authorList>
            <person name="Jang G.I."/>
            <person name="Hwang C.Y."/>
        </authorList>
    </citation>
    <scope>NUCLEOTIDE SEQUENCE [LARGE SCALE GENOMIC DNA]</scope>
    <source>
        <strain evidence="7 8">SSM26</strain>
    </source>
</reference>
<keyword evidence="5" id="KW-0460">Magnesium</keyword>
<evidence type="ECO:0000256" key="3">
    <source>
        <dbReference type="ARBA" id="ARBA00022679"/>
    </source>
</evidence>
<dbReference type="InterPro" id="IPR033749">
    <property type="entry name" value="Polyprenyl_synt_CS"/>
</dbReference>
<dbReference type="SUPFAM" id="SSF48576">
    <property type="entry name" value="Terpenoid synthases"/>
    <property type="match status" value="1"/>
</dbReference>
<evidence type="ECO:0000256" key="6">
    <source>
        <dbReference type="RuleBase" id="RU004466"/>
    </source>
</evidence>
<evidence type="ECO:0000256" key="5">
    <source>
        <dbReference type="ARBA" id="ARBA00022842"/>
    </source>
</evidence>
<dbReference type="Proteomes" id="UP000275199">
    <property type="component" value="Unassembled WGS sequence"/>
</dbReference>
<accession>A0ABX9XFP2</accession>
<comment type="cofactor">
    <cofactor evidence="1">
        <name>Mg(2+)</name>
        <dbReference type="ChEBI" id="CHEBI:18420"/>
    </cofactor>
</comment>
<keyword evidence="3 6" id="KW-0808">Transferase</keyword>
<organism evidence="7 8">
    <name type="scientific">Pseudomonas neustonica</name>
    <dbReference type="NCBI Taxonomy" id="2487346"/>
    <lineage>
        <taxon>Bacteria</taxon>
        <taxon>Pseudomonadati</taxon>
        <taxon>Pseudomonadota</taxon>
        <taxon>Gammaproteobacteria</taxon>
        <taxon>Pseudomonadales</taxon>
        <taxon>Pseudomonadaceae</taxon>
        <taxon>Pseudomonas</taxon>
    </lineage>
</organism>
<comment type="similarity">
    <text evidence="2 6">Belongs to the FPP/GGPP synthase family.</text>
</comment>
<dbReference type="PANTHER" id="PTHR12001">
    <property type="entry name" value="GERANYLGERANYL PYROPHOSPHATE SYNTHASE"/>
    <property type="match status" value="1"/>
</dbReference>
<dbReference type="PANTHER" id="PTHR12001:SF69">
    <property type="entry name" value="ALL TRANS-POLYPRENYL-DIPHOSPHATE SYNTHASE PDSS1"/>
    <property type="match status" value="1"/>
</dbReference>
<evidence type="ECO:0000256" key="2">
    <source>
        <dbReference type="ARBA" id="ARBA00006706"/>
    </source>
</evidence>
<dbReference type="PROSITE" id="PS00723">
    <property type="entry name" value="POLYPRENYL_SYNTHASE_1"/>
    <property type="match status" value="1"/>
</dbReference>
<evidence type="ECO:0000313" key="8">
    <source>
        <dbReference type="Proteomes" id="UP000275199"/>
    </source>
</evidence>
<dbReference type="EMBL" id="RKKU01000019">
    <property type="protein sequence ID" value="ROZ82881.1"/>
    <property type="molecule type" value="Genomic_DNA"/>
</dbReference>
<name>A0ABX9XFP2_9PSED</name>
<proteinExistence type="inferred from homology"/>
<evidence type="ECO:0000256" key="1">
    <source>
        <dbReference type="ARBA" id="ARBA00001946"/>
    </source>
</evidence>
<dbReference type="CDD" id="cd00685">
    <property type="entry name" value="Trans_IPPS_HT"/>
    <property type="match status" value="1"/>
</dbReference>
<sequence length="322" mass="34865">MTTLPFYAPVSDDFDAVNTLILNQLHSRVPLVEKIGHYIISAGGKRLRPLVVLLGARSCGMDDARQHSLAAIIEFLHTATLLHDDVVDTSDLRRGRSTANALWGNAPSVLVGDFLYSRAFEMMVALGDIQIMQILANATNVIAEGEVLQLSKVRDASTDEATYMEVIRSKTAMLFEAACHTSGVLAGATAEQTEALRKYGNALGIAFQLMDDLLDYSGDAAEMGKNVGDDLAEGKPTLPLIYTISHGTPEQAKLVRNAIQKGSGEQIELIRDAVTASGALEYTARLAQAQIEEAIDLLQALPASPYRDSLEQLARFSVDRTF</sequence>
<protein>
    <submittedName>
        <fullName evidence="7">Octaprenyl-diphosphate synthase</fullName>
    </submittedName>
</protein>
<evidence type="ECO:0000313" key="7">
    <source>
        <dbReference type="EMBL" id="ROZ82881.1"/>
    </source>
</evidence>